<dbReference type="InterPro" id="IPR014878">
    <property type="entry name" value="THAP4-like_heme-bd"/>
</dbReference>
<dbReference type="RefSeq" id="WP_307682396.1">
    <property type="nucleotide sequence ID" value="NZ_JAUSQX010000001.1"/>
</dbReference>
<accession>A0ABT9NG55</accession>
<protein>
    <recommendedName>
        <fullName evidence="1">THAP4-like heme-binding domain-containing protein</fullName>
    </recommendedName>
</protein>
<evidence type="ECO:0000313" key="3">
    <source>
        <dbReference type="Proteomes" id="UP001243212"/>
    </source>
</evidence>
<name>A0ABT9NG55_9ACTO</name>
<dbReference type="EMBL" id="JAUSQX010000001">
    <property type="protein sequence ID" value="MDP9806160.1"/>
    <property type="molecule type" value="Genomic_DNA"/>
</dbReference>
<proteinExistence type="predicted"/>
<dbReference type="CDD" id="cd07828">
    <property type="entry name" value="lipocalin_heme-bd-THAP4-like"/>
    <property type="match status" value="1"/>
</dbReference>
<comment type="caution">
    <text evidence="2">The sequence shown here is derived from an EMBL/GenBank/DDBJ whole genome shotgun (WGS) entry which is preliminary data.</text>
</comment>
<feature type="domain" description="THAP4-like heme-binding" evidence="1">
    <location>
        <begin position="6"/>
        <end position="155"/>
    </location>
</feature>
<reference evidence="2 3" key="1">
    <citation type="submission" date="2023-07" db="EMBL/GenBank/DDBJ databases">
        <title>Sequencing the genomes of 1000 actinobacteria strains.</title>
        <authorList>
            <person name="Klenk H.-P."/>
        </authorList>
    </citation>
    <scope>NUCLEOTIDE SEQUENCE [LARGE SCALE GENOMIC DNA]</scope>
    <source>
        <strain evidence="2 3">DSM 17163</strain>
    </source>
</reference>
<dbReference type="PANTHER" id="PTHR15854">
    <property type="entry name" value="THAP4 PROTEIN"/>
    <property type="match status" value="1"/>
</dbReference>
<sequence>MELSQNLKPVEGLLGTWEGSGIGVYPTIKTFEYREEITFSNIGKPFLHYIQRTWNADGVPMHTETGYLRLPVQDAVELILALPTGQTELLEGTIHSDDAGLHIDLRGRVQNSASAKQVDATERTLTLTGEELSSSMAMAAVGVPMTNHLTASYRRKNS</sequence>
<dbReference type="SUPFAM" id="SSF50814">
    <property type="entry name" value="Lipocalins"/>
    <property type="match status" value="1"/>
</dbReference>
<dbReference type="PANTHER" id="PTHR15854:SF4">
    <property type="entry name" value="PEROXYNITRITE ISOMERASE THAP4"/>
    <property type="match status" value="1"/>
</dbReference>
<organism evidence="2 3">
    <name type="scientific">Trueperella bonasi</name>
    <dbReference type="NCBI Taxonomy" id="312286"/>
    <lineage>
        <taxon>Bacteria</taxon>
        <taxon>Bacillati</taxon>
        <taxon>Actinomycetota</taxon>
        <taxon>Actinomycetes</taxon>
        <taxon>Actinomycetales</taxon>
        <taxon>Actinomycetaceae</taxon>
        <taxon>Trueperella</taxon>
    </lineage>
</organism>
<dbReference type="Pfam" id="PF08768">
    <property type="entry name" value="THAP4_heme-bd"/>
    <property type="match status" value="1"/>
</dbReference>
<keyword evidence="3" id="KW-1185">Reference proteome</keyword>
<dbReference type="Gene3D" id="2.40.128.20">
    <property type="match status" value="1"/>
</dbReference>
<dbReference type="Proteomes" id="UP001243212">
    <property type="component" value="Unassembled WGS sequence"/>
</dbReference>
<evidence type="ECO:0000259" key="1">
    <source>
        <dbReference type="Pfam" id="PF08768"/>
    </source>
</evidence>
<evidence type="ECO:0000313" key="2">
    <source>
        <dbReference type="EMBL" id="MDP9806160.1"/>
    </source>
</evidence>
<gene>
    <name evidence="2" type="ORF">J2S70_000742</name>
</gene>
<dbReference type="InterPro" id="IPR045165">
    <property type="entry name" value="Nitrobindin"/>
</dbReference>
<dbReference type="InterPro" id="IPR012674">
    <property type="entry name" value="Calycin"/>
</dbReference>